<reference evidence="5" key="1">
    <citation type="submission" date="2022-07" db="EMBL/GenBank/DDBJ databases">
        <title>Enhanced cultured diversity of the mouse gut microbiota enables custom-made synthetic communities.</title>
        <authorList>
            <person name="Afrizal A."/>
        </authorList>
    </citation>
    <scope>NUCLEOTIDE SEQUENCE</scope>
    <source>
        <strain evidence="5">DSM 28593</strain>
    </source>
</reference>
<keyword evidence="3" id="KW-0472">Membrane</keyword>
<dbReference type="InterPro" id="IPR036457">
    <property type="entry name" value="PPM-type-like_dom_sf"/>
</dbReference>
<feature type="transmembrane region" description="Helical" evidence="3">
    <location>
        <begin position="92"/>
        <end position="109"/>
    </location>
</feature>
<dbReference type="EMBL" id="JANKAS010000001">
    <property type="protein sequence ID" value="MCR1897594.1"/>
    <property type="molecule type" value="Genomic_DNA"/>
</dbReference>
<dbReference type="Proteomes" id="UP001205748">
    <property type="component" value="Unassembled WGS sequence"/>
</dbReference>
<evidence type="ECO:0000313" key="5">
    <source>
        <dbReference type="EMBL" id="MCR1897594.1"/>
    </source>
</evidence>
<dbReference type="PANTHER" id="PTHR43156:SF2">
    <property type="entry name" value="STAGE II SPORULATION PROTEIN E"/>
    <property type="match status" value="1"/>
</dbReference>
<keyword evidence="3" id="KW-1133">Transmembrane helix</keyword>
<feature type="transmembrane region" description="Helical" evidence="3">
    <location>
        <begin position="224"/>
        <end position="247"/>
    </location>
</feature>
<comment type="caution">
    <text evidence="5">The sequence shown here is derived from an EMBL/GenBank/DDBJ whole genome shotgun (WGS) entry which is preliminary data.</text>
</comment>
<dbReference type="RefSeq" id="WP_257528997.1">
    <property type="nucleotide sequence ID" value="NZ_JANKAS010000001.1"/>
</dbReference>
<dbReference type="SMART" id="SM00331">
    <property type="entry name" value="PP2C_SIG"/>
    <property type="match status" value="1"/>
</dbReference>
<dbReference type="InterPro" id="IPR033425">
    <property type="entry name" value="MASE3"/>
</dbReference>
<dbReference type="Pfam" id="PF17159">
    <property type="entry name" value="MASE3"/>
    <property type="match status" value="1"/>
</dbReference>
<evidence type="ECO:0000256" key="1">
    <source>
        <dbReference type="ARBA" id="ARBA00022801"/>
    </source>
</evidence>
<dbReference type="InterPro" id="IPR001932">
    <property type="entry name" value="PPM-type_phosphatase-like_dom"/>
</dbReference>
<sequence>MNAKIENAPKGLISGRNMDFSAYRLIIISFFSSAVIFYFVRFLENKFYKVYVQEHFLVLHTVAEFASIIMYIASFLVIYYVGNRDRRLRMKVLAGILLFVGCVDFWHTFSYKGMPGLLVPSSVQAATAYWIIGRLGLSIGILTSSFIPIKRKVEKISNWLMVGLPLLLSLGFLLYLSFFPKGFPLLFIEGQGLTPIKIILEYIIIAMLLIAFIRFAIEFNKKKDFLLSLFLSALILTIFSELAFVSYSNVYDIYNLLGHIYKLISAYMIFKVLFIFNIHHPYNRLDRAEKEISKYANNLEQLVELRTQEIHEANTEMLRDLEYAKTIQKAIMSEKHEIYDSLEVFSEYIPYEKVGGDYYGFEDLNDENVAFYIGDVAGHGIPAAMMTIFMKQTIVSSKPYHYGLEKMFSPKEVLTNLYRKYNETDFPLEMYALMLYGIYEKRTKKLVFSSAGLNTYPLIFRKNGMVEVVEHTGFPICKIDANYDPQFKDYHLVLDEGDKVLFYTDGLVEIADRKGQPFGEERIIDIMEKNGSLSPELLSHEILKNLEAFTKGVKLNDDVHYFIMEAK</sequence>
<dbReference type="Pfam" id="PF07228">
    <property type="entry name" value="SpoIIE"/>
    <property type="match status" value="1"/>
</dbReference>
<feature type="coiled-coil region" evidence="2">
    <location>
        <begin position="285"/>
        <end position="316"/>
    </location>
</feature>
<feature type="transmembrane region" description="Helical" evidence="3">
    <location>
        <begin position="21"/>
        <end position="43"/>
    </location>
</feature>
<accession>A0AAE3HDW5</accession>
<dbReference type="PANTHER" id="PTHR43156">
    <property type="entry name" value="STAGE II SPORULATION PROTEIN E-RELATED"/>
    <property type="match status" value="1"/>
</dbReference>
<feature type="transmembrane region" description="Helical" evidence="3">
    <location>
        <begin position="259"/>
        <end position="278"/>
    </location>
</feature>
<evidence type="ECO:0000313" key="6">
    <source>
        <dbReference type="Proteomes" id="UP001205748"/>
    </source>
</evidence>
<keyword evidence="1" id="KW-0378">Hydrolase</keyword>
<dbReference type="AlphaFoldDB" id="A0AAE3HDW5"/>
<feature type="transmembrane region" description="Helical" evidence="3">
    <location>
        <begin position="55"/>
        <end position="80"/>
    </location>
</feature>
<proteinExistence type="predicted"/>
<name>A0AAE3HDW5_9FIRM</name>
<evidence type="ECO:0000256" key="3">
    <source>
        <dbReference type="SAM" id="Phobius"/>
    </source>
</evidence>
<evidence type="ECO:0000259" key="4">
    <source>
        <dbReference type="SMART" id="SM00331"/>
    </source>
</evidence>
<feature type="domain" description="PPM-type phosphatase" evidence="4">
    <location>
        <begin position="339"/>
        <end position="566"/>
    </location>
</feature>
<gene>
    <name evidence="5" type="ORF">NSA47_01135</name>
</gene>
<dbReference type="Gene3D" id="3.60.40.10">
    <property type="entry name" value="PPM-type phosphatase domain"/>
    <property type="match status" value="1"/>
</dbReference>
<feature type="transmembrane region" description="Helical" evidence="3">
    <location>
        <begin position="198"/>
        <end position="217"/>
    </location>
</feature>
<protein>
    <submittedName>
        <fullName evidence="5">SpoIIE family protein phosphatase</fullName>
    </submittedName>
</protein>
<evidence type="ECO:0000256" key="2">
    <source>
        <dbReference type="SAM" id="Coils"/>
    </source>
</evidence>
<dbReference type="InterPro" id="IPR052016">
    <property type="entry name" value="Bact_Sigma-Reg"/>
</dbReference>
<keyword evidence="2" id="KW-0175">Coiled coil</keyword>
<feature type="transmembrane region" description="Helical" evidence="3">
    <location>
        <begin position="159"/>
        <end position="178"/>
    </location>
</feature>
<keyword evidence="6" id="KW-1185">Reference proteome</keyword>
<feature type="transmembrane region" description="Helical" evidence="3">
    <location>
        <begin position="129"/>
        <end position="147"/>
    </location>
</feature>
<organism evidence="5 6">
    <name type="scientific">Irregularibacter muris</name>
    <dbReference type="NCBI Taxonomy" id="1796619"/>
    <lineage>
        <taxon>Bacteria</taxon>
        <taxon>Bacillati</taxon>
        <taxon>Bacillota</taxon>
        <taxon>Clostridia</taxon>
        <taxon>Eubacteriales</taxon>
        <taxon>Eubacteriaceae</taxon>
        <taxon>Irregularibacter</taxon>
    </lineage>
</organism>
<dbReference type="GO" id="GO:0016791">
    <property type="term" value="F:phosphatase activity"/>
    <property type="evidence" value="ECO:0007669"/>
    <property type="project" value="TreeGrafter"/>
</dbReference>
<keyword evidence="3" id="KW-0812">Transmembrane</keyword>